<comment type="catalytic activity">
    <reaction evidence="2">
        <text>glycyl-tRNA(Ala) + H2O = tRNA(Ala) + glycine + H(+)</text>
        <dbReference type="Rhea" id="RHEA:53744"/>
        <dbReference type="Rhea" id="RHEA-COMP:9657"/>
        <dbReference type="Rhea" id="RHEA-COMP:13640"/>
        <dbReference type="ChEBI" id="CHEBI:15377"/>
        <dbReference type="ChEBI" id="CHEBI:15378"/>
        <dbReference type="ChEBI" id="CHEBI:57305"/>
        <dbReference type="ChEBI" id="CHEBI:78442"/>
        <dbReference type="ChEBI" id="CHEBI:78522"/>
    </reaction>
</comment>
<protein>
    <recommendedName>
        <fullName evidence="2">D-aminoacyl-tRNA deacylase</fullName>
        <shortName evidence="2">DTD</shortName>
        <ecNumber evidence="2">3.1.1.96</ecNumber>
    </recommendedName>
    <alternativeName>
        <fullName evidence="2">Gly-tRNA(Ala) deacylase</fullName>
        <ecNumber evidence="2">3.1.1.-</ecNumber>
    </alternativeName>
</protein>
<feature type="short sequence motif" description="Gly-cisPro motif, important for rejection of L-amino acids" evidence="2">
    <location>
        <begin position="138"/>
        <end position="139"/>
    </location>
</feature>
<name>A0A2K8YWJ7_9BACT</name>
<dbReference type="NCBIfam" id="TIGR00256">
    <property type="entry name" value="D-aminoacyl-tRNA deacylase"/>
    <property type="match status" value="1"/>
</dbReference>
<dbReference type="CDD" id="cd00563">
    <property type="entry name" value="Dtyr_deacylase"/>
    <property type="match status" value="1"/>
</dbReference>
<evidence type="ECO:0000313" key="4">
    <source>
        <dbReference type="Proteomes" id="UP000232883"/>
    </source>
</evidence>
<dbReference type="InterPro" id="IPR003732">
    <property type="entry name" value="Daa-tRNA_deacyls_DTD"/>
</dbReference>
<keyword evidence="2" id="KW-0820">tRNA-binding</keyword>
<dbReference type="EC" id="3.1.1.96" evidence="2"/>
<keyword evidence="2" id="KW-0694">RNA-binding</keyword>
<reference evidence="3 4" key="1">
    <citation type="submission" date="2017-11" db="EMBL/GenBank/DDBJ databases">
        <title>Taxonomic description and genome sequences of Spirosoma HA7 sp. nov., isolated from pollen microhabitat of Corylus avellana.</title>
        <authorList>
            <person name="Ambika Manirajan B."/>
            <person name="Suarez C."/>
            <person name="Ratering S."/>
            <person name="Geissler-Plaum R."/>
            <person name="Cardinale M."/>
            <person name="Sylvia S."/>
        </authorList>
    </citation>
    <scope>NUCLEOTIDE SEQUENCE [LARGE SCALE GENOMIC DNA]</scope>
    <source>
        <strain evidence="3 4">HA7</strain>
    </source>
</reference>
<dbReference type="PANTHER" id="PTHR10472:SF5">
    <property type="entry name" value="D-AMINOACYL-TRNA DEACYLASE 1"/>
    <property type="match status" value="1"/>
</dbReference>
<dbReference type="Proteomes" id="UP000232883">
    <property type="component" value="Chromosome"/>
</dbReference>
<dbReference type="EMBL" id="CP025096">
    <property type="protein sequence ID" value="AUD01963.1"/>
    <property type="molecule type" value="Genomic_DNA"/>
</dbReference>
<keyword evidence="4" id="KW-1185">Reference proteome</keyword>
<dbReference type="EC" id="3.1.1.-" evidence="2"/>
<dbReference type="Gene3D" id="3.50.80.10">
    <property type="entry name" value="D-tyrosyl-tRNA(Tyr) deacylase"/>
    <property type="match status" value="1"/>
</dbReference>
<evidence type="ECO:0000313" key="3">
    <source>
        <dbReference type="EMBL" id="AUD01963.1"/>
    </source>
</evidence>
<dbReference type="SUPFAM" id="SSF69500">
    <property type="entry name" value="DTD-like"/>
    <property type="match status" value="1"/>
</dbReference>
<dbReference type="HAMAP" id="MF_00518">
    <property type="entry name" value="Deacylase_Dtd"/>
    <property type="match status" value="1"/>
</dbReference>
<keyword evidence="2" id="KW-0378">Hydrolase</keyword>
<evidence type="ECO:0000256" key="2">
    <source>
        <dbReference type="HAMAP-Rule" id="MF_00518"/>
    </source>
</evidence>
<comment type="subunit">
    <text evidence="2">Homodimer.</text>
</comment>
<dbReference type="GO" id="GO:0005737">
    <property type="term" value="C:cytoplasm"/>
    <property type="evidence" value="ECO:0007669"/>
    <property type="project" value="UniProtKB-SubCell"/>
</dbReference>
<dbReference type="OrthoDB" id="9801395at2"/>
<organism evidence="3 4">
    <name type="scientific">Spirosoma pollinicola</name>
    <dbReference type="NCBI Taxonomy" id="2057025"/>
    <lineage>
        <taxon>Bacteria</taxon>
        <taxon>Pseudomonadati</taxon>
        <taxon>Bacteroidota</taxon>
        <taxon>Cytophagia</taxon>
        <taxon>Cytophagales</taxon>
        <taxon>Cytophagaceae</taxon>
        <taxon>Spirosoma</taxon>
    </lineage>
</organism>
<gene>
    <name evidence="2" type="primary">dtd</name>
    <name evidence="3" type="ORF">CWM47_09115</name>
</gene>
<dbReference type="GO" id="GO:0043908">
    <property type="term" value="F:Ser(Gly)-tRNA(Ala) hydrolase activity"/>
    <property type="evidence" value="ECO:0007669"/>
    <property type="project" value="UniProtKB-UniRule"/>
</dbReference>
<dbReference type="InterPro" id="IPR023509">
    <property type="entry name" value="DTD-like_sf"/>
</dbReference>
<comment type="function">
    <text evidence="2">An aminoacyl-tRNA editing enzyme that deacylates mischarged D-aminoacyl-tRNAs. Also deacylates mischarged glycyl-tRNA(Ala), protecting cells against glycine mischarging by AlaRS. Acts via tRNA-based rather than protein-based catalysis; rejects L-amino acids rather than detecting D-amino acids in the active site. By recycling D-aminoacyl-tRNA to D-amino acids and free tRNA molecules, this enzyme counteracts the toxicity associated with the formation of D-aminoacyl-tRNA entities in vivo and helps enforce protein L-homochirality.</text>
</comment>
<dbReference type="FunFam" id="3.50.80.10:FF:000001">
    <property type="entry name" value="D-aminoacyl-tRNA deacylase"/>
    <property type="match status" value="1"/>
</dbReference>
<dbReference type="GO" id="GO:0019478">
    <property type="term" value="P:D-amino acid catabolic process"/>
    <property type="evidence" value="ECO:0007669"/>
    <property type="project" value="UniProtKB-UniRule"/>
</dbReference>
<evidence type="ECO:0000256" key="1">
    <source>
        <dbReference type="ARBA" id="ARBA00009673"/>
    </source>
</evidence>
<comment type="catalytic activity">
    <reaction evidence="2">
        <text>a D-aminoacyl-tRNA + H2O = a tRNA + a D-alpha-amino acid + H(+)</text>
        <dbReference type="Rhea" id="RHEA:13953"/>
        <dbReference type="Rhea" id="RHEA-COMP:10123"/>
        <dbReference type="Rhea" id="RHEA-COMP:10124"/>
        <dbReference type="ChEBI" id="CHEBI:15377"/>
        <dbReference type="ChEBI" id="CHEBI:15378"/>
        <dbReference type="ChEBI" id="CHEBI:59871"/>
        <dbReference type="ChEBI" id="CHEBI:78442"/>
        <dbReference type="ChEBI" id="CHEBI:79333"/>
        <dbReference type="EC" id="3.1.1.96"/>
    </reaction>
</comment>
<comment type="domain">
    <text evidence="2">A Gly-cisPro motif from one monomer fits into the active site of the other monomer to allow specific chiral rejection of L-amino acids.</text>
</comment>
<dbReference type="PANTHER" id="PTHR10472">
    <property type="entry name" value="D-TYROSYL-TRNA TYR DEACYLASE"/>
    <property type="match status" value="1"/>
</dbReference>
<comment type="subcellular location">
    <subcellularLocation>
        <location evidence="2">Cytoplasm</location>
    </subcellularLocation>
</comment>
<dbReference type="RefSeq" id="WP_100987683.1">
    <property type="nucleotide sequence ID" value="NZ_CP025096.1"/>
</dbReference>
<dbReference type="AlphaFoldDB" id="A0A2K8YWJ7"/>
<dbReference type="Pfam" id="PF02580">
    <property type="entry name" value="Tyr_Deacylase"/>
    <property type="match status" value="1"/>
</dbReference>
<keyword evidence="2" id="KW-0963">Cytoplasm</keyword>
<dbReference type="KEGG" id="spir:CWM47_09115"/>
<comment type="similarity">
    <text evidence="1 2">Belongs to the DTD family.</text>
</comment>
<dbReference type="GO" id="GO:0051500">
    <property type="term" value="F:D-tyrosyl-tRNA(Tyr) deacylase activity"/>
    <property type="evidence" value="ECO:0007669"/>
    <property type="project" value="TreeGrafter"/>
</dbReference>
<dbReference type="GO" id="GO:0106026">
    <property type="term" value="F:Gly-tRNA(Ala) deacylase activity"/>
    <property type="evidence" value="ECO:0007669"/>
    <property type="project" value="UniProtKB-UniRule"/>
</dbReference>
<proteinExistence type="inferred from homology"/>
<sequence>MIAVIQRVSQASVVIDNQVKGQIDAGFLILLGITHADTREDVDWLSRKIVGMRIFSDKEGKMNLDLAAVEGDILLISQFTLHASTKKGNRPSFIEAARPDVAVPLYKAMIAQLSTDVGKPIQTGEFGADMKVSLLNDGPVTILIDSKNRI</sequence>
<dbReference type="GO" id="GO:0000049">
    <property type="term" value="F:tRNA binding"/>
    <property type="evidence" value="ECO:0007669"/>
    <property type="project" value="UniProtKB-UniRule"/>
</dbReference>
<accession>A0A2K8YWJ7</accession>